<evidence type="ECO:0000313" key="2">
    <source>
        <dbReference type="EMBL" id="AWK88371.1"/>
    </source>
</evidence>
<dbReference type="AlphaFoldDB" id="A0A2S2CV46"/>
<keyword evidence="3" id="KW-1185">Reference proteome</keyword>
<dbReference type="FunFam" id="3.10.310.10:FF:000003">
    <property type="entry name" value="Proline racemase"/>
    <property type="match status" value="1"/>
</dbReference>
<gene>
    <name evidence="2" type="ORF">DEW08_20005</name>
</gene>
<dbReference type="PANTHER" id="PTHR33442">
    <property type="entry name" value="TRANS-3-HYDROXY-L-PROLINE DEHYDRATASE"/>
    <property type="match status" value="1"/>
</dbReference>
<evidence type="ECO:0000313" key="3">
    <source>
        <dbReference type="Proteomes" id="UP000245629"/>
    </source>
</evidence>
<dbReference type="Gene3D" id="3.10.310.10">
    <property type="entry name" value="Diaminopimelate Epimerase, Chain A, domain 1"/>
    <property type="match status" value="2"/>
</dbReference>
<comment type="similarity">
    <text evidence="1">Belongs to the proline racemase family.</text>
</comment>
<protein>
    <submittedName>
        <fullName evidence="2">Proline racemase</fullName>
    </submittedName>
</protein>
<dbReference type="OrthoDB" id="181267at2"/>
<reference evidence="3" key="1">
    <citation type="submission" date="2018-05" db="EMBL/GenBank/DDBJ databases">
        <title>Azospirillum thermophila sp. nov., a novel isolated from hot spring.</title>
        <authorList>
            <person name="Zhao Z."/>
        </authorList>
    </citation>
    <scope>NUCLEOTIDE SEQUENCE [LARGE SCALE GENOMIC DNA]</scope>
    <source>
        <strain evidence="3">CFH 70021</strain>
    </source>
</reference>
<dbReference type="SUPFAM" id="SSF54506">
    <property type="entry name" value="Diaminopimelate epimerase-like"/>
    <property type="match status" value="1"/>
</dbReference>
<name>A0A2S2CV46_9PROT</name>
<dbReference type="PIRSF" id="PIRSF029792">
    <property type="entry name" value="Pro_racemase"/>
    <property type="match status" value="1"/>
</dbReference>
<proteinExistence type="inferred from homology"/>
<dbReference type="InterPro" id="IPR008794">
    <property type="entry name" value="Pro_racemase_fam"/>
</dbReference>
<dbReference type="PANTHER" id="PTHR33442:SF1">
    <property type="entry name" value="TRANS-3-HYDROXY-L-PROLINE DEHYDRATASE"/>
    <property type="match status" value="1"/>
</dbReference>
<dbReference type="Pfam" id="PF05544">
    <property type="entry name" value="Pro_racemase"/>
    <property type="match status" value="1"/>
</dbReference>
<sequence length="340" mass="35956">MDCERYRVLDMHTAGEPVRIVLSGYPPLPGATLLEKRRYARDTLDHIRRRLMLEPRGHAEMYGVIPTEPSTPGCALAVLFTHHSGYSTMCGHATIAIGRWAVDEGMVPVAGDETRFLLECPCGPVAVAVDTRGGRAGAVSFDSVPAFLAEAGVTMPVPGFGEVTFDVGYGGAFYAILPASRLGLDVRRTPVAALTAAGVAVTDAFRAARSVRHPVEPDLSFLYGTILTDDEPLAGGRPSRNICIFGEGQVDRSPTGSGVTARVAVEVARGRLALNQPCRVESVTGGLFDGMAVRSAAVGDRQGVVVRVGGRAYYSGTAEFIVEADDPLRDGFDLSAPIPA</sequence>
<dbReference type="SFLD" id="SFLDS00028">
    <property type="entry name" value="Proline_Racemase"/>
    <property type="match status" value="1"/>
</dbReference>
<evidence type="ECO:0000256" key="1">
    <source>
        <dbReference type="ARBA" id="ARBA00007529"/>
    </source>
</evidence>
<dbReference type="Proteomes" id="UP000245629">
    <property type="component" value="Chromosome 3"/>
</dbReference>
<dbReference type="KEGG" id="azz:DEW08_20005"/>
<dbReference type="RefSeq" id="WP_109330577.1">
    <property type="nucleotide sequence ID" value="NZ_CP029354.1"/>
</dbReference>
<dbReference type="GO" id="GO:0016836">
    <property type="term" value="F:hydro-lyase activity"/>
    <property type="evidence" value="ECO:0007669"/>
    <property type="project" value="TreeGrafter"/>
</dbReference>
<organism evidence="2 3">
    <name type="scientific">Azospirillum thermophilum</name>
    <dbReference type="NCBI Taxonomy" id="2202148"/>
    <lineage>
        <taxon>Bacteria</taxon>
        <taxon>Pseudomonadati</taxon>
        <taxon>Pseudomonadota</taxon>
        <taxon>Alphaproteobacteria</taxon>
        <taxon>Rhodospirillales</taxon>
        <taxon>Azospirillaceae</taxon>
        <taxon>Azospirillum</taxon>
    </lineage>
</organism>
<dbReference type="EMBL" id="CP029354">
    <property type="protein sequence ID" value="AWK88371.1"/>
    <property type="molecule type" value="Genomic_DNA"/>
</dbReference>
<accession>A0A2S2CV46</accession>